<dbReference type="AlphaFoldDB" id="A0A6L8KG29"/>
<proteinExistence type="predicted"/>
<keyword evidence="2" id="KW-1185">Reference proteome</keyword>
<gene>
    <name evidence="1" type="ORF">GTP46_27620</name>
</gene>
<accession>A0A6L8KG29</accession>
<organism evidence="1 2">
    <name type="scientific">Duganella flavida</name>
    <dbReference type="NCBI Taxonomy" id="2692175"/>
    <lineage>
        <taxon>Bacteria</taxon>
        <taxon>Pseudomonadati</taxon>
        <taxon>Pseudomonadota</taxon>
        <taxon>Betaproteobacteria</taxon>
        <taxon>Burkholderiales</taxon>
        <taxon>Oxalobacteraceae</taxon>
        <taxon>Telluria group</taxon>
        <taxon>Duganella</taxon>
    </lineage>
</organism>
<evidence type="ECO:0000313" key="1">
    <source>
        <dbReference type="EMBL" id="MYM26403.1"/>
    </source>
</evidence>
<sequence length="136" mass="15633">MWDPAFVTSTSPTAAIREYLRQVYSKDAVFREHVQDLRSSDAFVCGLVYNTVDEITALFNGHRNEAPEQVHKRVQDFFSDCPEHGDVFWKYVETEDVSLISEAIYEYIAERNTDGIVAIEASKIPTLMQRDTTQFC</sequence>
<name>A0A6L8KG29_9BURK</name>
<evidence type="ECO:0000313" key="2">
    <source>
        <dbReference type="Proteomes" id="UP000479335"/>
    </source>
</evidence>
<protein>
    <submittedName>
        <fullName evidence="1">Uncharacterized protein</fullName>
    </submittedName>
</protein>
<comment type="caution">
    <text evidence="1">The sequence shown here is derived from an EMBL/GenBank/DDBJ whole genome shotgun (WGS) entry which is preliminary data.</text>
</comment>
<dbReference type="EMBL" id="WWCN01000026">
    <property type="protein sequence ID" value="MYM26403.1"/>
    <property type="molecule type" value="Genomic_DNA"/>
</dbReference>
<dbReference type="RefSeq" id="WP_161009837.1">
    <property type="nucleotide sequence ID" value="NZ_WWCN01000026.1"/>
</dbReference>
<reference evidence="1 2" key="1">
    <citation type="submission" date="2019-12" db="EMBL/GenBank/DDBJ databases">
        <title>Novel species isolated from a subtropical stream in China.</title>
        <authorList>
            <person name="Lu H."/>
        </authorList>
    </citation>
    <scope>NUCLEOTIDE SEQUENCE [LARGE SCALE GENOMIC DNA]</scope>
    <source>
        <strain evidence="1 2">FT135W</strain>
    </source>
</reference>
<dbReference type="Proteomes" id="UP000479335">
    <property type="component" value="Unassembled WGS sequence"/>
</dbReference>